<feature type="region of interest" description="Disordered" evidence="1">
    <location>
        <begin position="81"/>
        <end position="107"/>
    </location>
</feature>
<evidence type="ECO:0000313" key="2">
    <source>
        <dbReference type="EMBL" id="KKR79737.1"/>
    </source>
</evidence>
<evidence type="ECO:0000256" key="1">
    <source>
        <dbReference type="SAM" id="MobiDB-lite"/>
    </source>
</evidence>
<comment type="caution">
    <text evidence="2">The sequence shown here is derived from an EMBL/GenBank/DDBJ whole genome shotgun (WGS) entry which is preliminary data.</text>
</comment>
<dbReference type="EMBL" id="LBZW01000003">
    <property type="protein sequence ID" value="KKR79737.1"/>
    <property type="molecule type" value="Genomic_DNA"/>
</dbReference>
<gene>
    <name evidence="2" type="ORF">UU24_C0003G0027</name>
</gene>
<dbReference type="Proteomes" id="UP000034749">
    <property type="component" value="Unassembled WGS sequence"/>
</dbReference>
<protein>
    <submittedName>
        <fullName evidence="2">Uncharacterized protein</fullName>
    </submittedName>
</protein>
<reference evidence="2 3" key="1">
    <citation type="journal article" date="2015" name="Nature">
        <title>rRNA introns, odd ribosomes, and small enigmatic genomes across a large radiation of phyla.</title>
        <authorList>
            <person name="Brown C.T."/>
            <person name="Hug L.A."/>
            <person name="Thomas B.C."/>
            <person name="Sharon I."/>
            <person name="Castelle C.J."/>
            <person name="Singh A."/>
            <person name="Wilkins M.J."/>
            <person name="Williams K.H."/>
            <person name="Banfield J.F."/>
        </authorList>
    </citation>
    <scope>NUCLEOTIDE SEQUENCE [LARGE SCALE GENOMIC DNA]</scope>
</reference>
<organism evidence="2 3">
    <name type="scientific">Candidatus Nomurabacteria bacterium GW2011_GWA2_40_9</name>
    <dbReference type="NCBI Taxonomy" id="1618734"/>
    <lineage>
        <taxon>Bacteria</taxon>
        <taxon>Candidatus Nomuraibacteriota</taxon>
    </lineage>
</organism>
<evidence type="ECO:0000313" key="3">
    <source>
        <dbReference type="Proteomes" id="UP000034749"/>
    </source>
</evidence>
<name>A0A0G0WWG9_9BACT</name>
<sequence>MMKKNQEVEKARASNKFGVFSEQKANDVREEYEKKNPPPIVVAFDENKFKEAYEKDGKKNLKKYGLDKTVEGGSVKKILNAEQTNKERRDAYANSSDNEVRGKEGVSKNTKVRKYISRFYDNWKEGFGETLATPTGLGATAVAGIATGGIGLALVPVFGGFLKAFTEQMKKGNRSTNMELVAGIRKGMDKKEKALKDIAAAFGGDLNLVAAATKVAAKKEPVVHIKTPETPPGTEHETEGDGHTK</sequence>
<feature type="compositionally biased region" description="Basic and acidic residues" evidence="1">
    <location>
        <begin position="234"/>
        <end position="245"/>
    </location>
</feature>
<accession>A0A0G0WWG9</accession>
<feature type="region of interest" description="Disordered" evidence="1">
    <location>
        <begin position="222"/>
        <end position="245"/>
    </location>
</feature>
<dbReference type="AlphaFoldDB" id="A0A0G0WWG9"/>
<proteinExistence type="predicted"/>